<proteinExistence type="predicted"/>
<dbReference type="Pfam" id="PF11137">
    <property type="entry name" value="DUF2909"/>
    <property type="match status" value="1"/>
</dbReference>
<keyword evidence="1" id="KW-0812">Transmembrane</keyword>
<dbReference type="RefSeq" id="WP_089791957.1">
    <property type="nucleotide sequence ID" value="NZ_FPBP01000001.1"/>
</dbReference>
<protein>
    <recommendedName>
        <fullName evidence="4">DUF2909 domain-containing protein</fullName>
    </recommendedName>
</protein>
<sequence length="64" mass="6887">MLLKILIALVFTAMVASLAAGAGFLIRDQGHSRRLLISLKFRVSLAAALLALLFYGFYFGELGG</sequence>
<feature type="transmembrane region" description="Helical" evidence="1">
    <location>
        <begin position="6"/>
        <end position="27"/>
    </location>
</feature>
<keyword evidence="1" id="KW-1133">Transmembrane helix</keyword>
<evidence type="ECO:0008006" key="4">
    <source>
        <dbReference type="Google" id="ProtNLM"/>
    </source>
</evidence>
<dbReference type="EMBL" id="FPBP01000001">
    <property type="protein sequence ID" value="SFU29919.1"/>
    <property type="molecule type" value="Genomic_DNA"/>
</dbReference>
<dbReference type="AlphaFoldDB" id="A0A1I7F1D8"/>
<name>A0A1I7F1D8_9GAMM</name>
<feature type="transmembrane region" description="Helical" evidence="1">
    <location>
        <begin position="39"/>
        <end position="58"/>
    </location>
</feature>
<dbReference type="OrthoDB" id="6121272at2"/>
<organism evidence="2 3">
    <name type="scientific">Halomonas korlensis</name>
    <dbReference type="NCBI Taxonomy" id="463301"/>
    <lineage>
        <taxon>Bacteria</taxon>
        <taxon>Pseudomonadati</taxon>
        <taxon>Pseudomonadota</taxon>
        <taxon>Gammaproteobacteria</taxon>
        <taxon>Oceanospirillales</taxon>
        <taxon>Halomonadaceae</taxon>
        <taxon>Halomonas</taxon>
    </lineage>
</organism>
<dbReference type="Proteomes" id="UP000198693">
    <property type="component" value="Unassembled WGS sequence"/>
</dbReference>
<keyword evidence="1" id="KW-0472">Membrane</keyword>
<evidence type="ECO:0000313" key="3">
    <source>
        <dbReference type="Proteomes" id="UP000198693"/>
    </source>
</evidence>
<reference evidence="3" key="1">
    <citation type="submission" date="2016-10" db="EMBL/GenBank/DDBJ databases">
        <authorList>
            <person name="Varghese N."/>
            <person name="Submissions S."/>
        </authorList>
    </citation>
    <scope>NUCLEOTIDE SEQUENCE [LARGE SCALE GENOMIC DNA]</scope>
    <source>
        <strain evidence="3">CGMCC 1.6981</strain>
    </source>
</reference>
<dbReference type="InterPro" id="IPR021313">
    <property type="entry name" value="DUF2909"/>
</dbReference>
<gene>
    <name evidence="2" type="ORF">SAMN04487955_101164</name>
</gene>
<dbReference type="STRING" id="463301.SAMN04487955_101164"/>
<keyword evidence="3" id="KW-1185">Reference proteome</keyword>
<accession>A0A1I7F1D8</accession>
<evidence type="ECO:0000313" key="2">
    <source>
        <dbReference type="EMBL" id="SFU29919.1"/>
    </source>
</evidence>
<evidence type="ECO:0000256" key="1">
    <source>
        <dbReference type="SAM" id="Phobius"/>
    </source>
</evidence>